<sequence length="264" mass="27562">MALSASATTPTSFTSSPTAAVPILAFTTPFAQPPSCSASSLLTTTVSYYSAYGTSTSSTRLLPDTSNPRYTACLAPAGSQFSFSPAVCPQGWPAWWLGKTTPALSSAATATATAPSVSYVSTAYCCAPGYSMLRQGTEDDPSPSCEQAFISTTSSSGHSFVSTTTLSKAMVPAWHISWQTTDMPTLSPRPPALDDGERITRWVPGSDPEREPRDSWGGGISRSLFFFLVIGIPLIVIGAIAACLIPACRGRRAKKRPGPTGAAS</sequence>
<keyword evidence="2" id="KW-1133">Transmembrane helix</keyword>
<dbReference type="AlphaFoldDB" id="A0AA38SDL5"/>
<evidence type="ECO:0000256" key="2">
    <source>
        <dbReference type="SAM" id="Phobius"/>
    </source>
</evidence>
<feature type="region of interest" description="Disordered" evidence="1">
    <location>
        <begin position="185"/>
        <end position="215"/>
    </location>
</feature>
<evidence type="ECO:0000256" key="1">
    <source>
        <dbReference type="SAM" id="MobiDB-lite"/>
    </source>
</evidence>
<evidence type="ECO:0000313" key="3">
    <source>
        <dbReference type="EMBL" id="KAJ9164925.1"/>
    </source>
</evidence>
<protein>
    <submittedName>
        <fullName evidence="3">Uncharacterized protein</fullName>
    </submittedName>
</protein>
<organism evidence="3 4">
    <name type="scientific">Coniochaeta hoffmannii</name>
    <dbReference type="NCBI Taxonomy" id="91930"/>
    <lineage>
        <taxon>Eukaryota</taxon>
        <taxon>Fungi</taxon>
        <taxon>Dikarya</taxon>
        <taxon>Ascomycota</taxon>
        <taxon>Pezizomycotina</taxon>
        <taxon>Sordariomycetes</taxon>
        <taxon>Sordariomycetidae</taxon>
        <taxon>Coniochaetales</taxon>
        <taxon>Coniochaetaceae</taxon>
        <taxon>Coniochaeta</taxon>
    </lineage>
</organism>
<evidence type="ECO:0000313" key="4">
    <source>
        <dbReference type="Proteomes" id="UP001174691"/>
    </source>
</evidence>
<gene>
    <name evidence="3" type="ORF">NKR19_g958</name>
</gene>
<feature type="transmembrane region" description="Helical" evidence="2">
    <location>
        <begin position="224"/>
        <end position="247"/>
    </location>
</feature>
<keyword evidence="4" id="KW-1185">Reference proteome</keyword>
<proteinExistence type="predicted"/>
<name>A0AA38SDL5_9PEZI</name>
<comment type="caution">
    <text evidence="3">The sequence shown here is derived from an EMBL/GenBank/DDBJ whole genome shotgun (WGS) entry which is preliminary data.</text>
</comment>
<keyword evidence="2" id="KW-0472">Membrane</keyword>
<reference evidence="3" key="1">
    <citation type="submission" date="2022-07" db="EMBL/GenBank/DDBJ databases">
        <title>Fungi with potential for degradation of polypropylene.</title>
        <authorList>
            <person name="Gostincar C."/>
        </authorList>
    </citation>
    <scope>NUCLEOTIDE SEQUENCE</scope>
    <source>
        <strain evidence="3">EXF-13287</strain>
    </source>
</reference>
<dbReference type="Proteomes" id="UP001174691">
    <property type="component" value="Unassembled WGS sequence"/>
</dbReference>
<dbReference type="EMBL" id="JANBVN010000008">
    <property type="protein sequence ID" value="KAJ9164925.1"/>
    <property type="molecule type" value="Genomic_DNA"/>
</dbReference>
<keyword evidence="2" id="KW-0812">Transmembrane</keyword>
<accession>A0AA38SDL5</accession>